<dbReference type="InterPro" id="IPR001173">
    <property type="entry name" value="Glyco_trans_2-like"/>
</dbReference>
<reference evidence="2" key="1">
    <citation type="journal article" date="2014" name="Int. J. Syst. Evol. Microbiol.">
        <title>Complete genome sequence of Corynebacterium casei LMG S-19264T (=DSM 44701T), isolated from a smear-ripened cheese.</title>
        <authorList>
            <consortium name="US DOE Joint Genome Institute (JGI-PGF)"/>
            <person name="Walter F."/>
            <person name="Albersmeier A."/>
            <person name="Kalinowski J."/>
            <person name="Ruckert C."/>
        </authorList>
    </citation>
    <scope>NUCLEOTIDE SEQUENCE</scope>
    <source>
        <strain evidence="2">CGMCC 1.12195</strain>
    </source>
</reference>
<accession>A0A917M7V9</accession>
<organism evidence="2 3">
    <name type="scientific">Parapedobacter pyrenivorans</name>
    <dbReference type="NCBI Taxonomy" id="1305674"/>
    <lineage>
        <taxon>Bacteria</taxon>
        <taxon>Pseudomonadati</taxon>
        <taxon>Bacteroidota</taxon>
        <taxon>Sphingobacteriia</taxon>
        <taxon>Sphingobacteriales</taxon>
        <taxon>Sphingobacteriaceae</taxon>
        <taxon>Parapedobacter</taxon>
    </lineage>
</organism>
<proteinExistence type="predicted"/>
<dbReference type="AlphaFoldDB" id="A0A917M7V9"/>
<evidence type="ECO:0000313" key="3">
    <source>
        <dbReference type="Proteomes" id="UP000660862"/>
    </source>
</evidence>
<reference evidence="2" key="2">
    <citation type="submission" date="2020-09" db="EMBL/GenBank/DDBJ databases">
        <authorList>
            <person name="Sun Q."/>
            <person name="Zhou Y."/>
        </authorList>
    </citation>
    <scope>NUCLEOTIDE SEQUENCE</scope>
    <source>
        <strain evidence="2">CGMCC 1.12195</strain>
    </source>
</reference>
<dbReference type="InterPro" id="IPR029044">
    <property type="entry name" value="Nucleotide-diphossugar_trans"/>
</dbReference>
<evidence type="ECO:0000313" key="2">
    <source>
        <dbReference type="EMBL" id="GGG84819.1"/>
    </source>
</evidence>
<dbReference type="RefSeq" id="WP_188505506.1">
    <property type="nucleotide sequence ID" value="NZ_BMER01000001.1"/>
</dbReference>
<dbReference type="GO" id="GO:0016740">
    <property type="term" value="F:transferase activity"/>
    <property type="evidence" value="ECO:0007669"/>
    <property type="project" value="UniProtKB-KW"/>
</dbReference>
<dbReference type="SUPFAM" id="SSF53448">
    <property type="entry name" value="Nucleotide-diphospho-sugar transferases"/>
    <property type="match status" value="1"/>
</dbReference>
<dbReference type="PANTHER" id="PTHR43179">
    <property type="entry name" value="RHAMNOSYLTRANSFERASE WBBL"/>
    <property type="match status" value="1"/>
</dbReference>
<sequence>MERVSVSFIIVNFRTADLVLRCIQSIRKHTKELSYEVIVVDNASGDDSAEKLGDLPGITFIANPNNVGFGGANNQGAKFARGRYFFFLNPDTLLLTDAARYFTDFMNDSANIGVGCCGGDLLDEAMERQVSYGNFPSLRGVIFELGLHRFFRRNFEKQLSIGVKNEGGEMKVVDYISGADMFVRREVFKQLGGFDEDFFLYFEETEFAYRMKEAGYYSVLLPEVQIIHLEGGSHQITGRINLGKSKYFESSRLKFFKKTKGSATAMLVKTLLASQAIGRACLHWDSHYLKLFRIIVRS</sequence>
<evidence type="ECO:0000259" key="1">
    <source>
        <dbReference type="Pfam" id="PF00535"/>
    </source>
</evidence>
<dbReference type="CDD" id="cd04186">
    <property type="entry name" value="GT_2_like_c"/>
    <property type="match status" value="1"/>
</dbReference>
<dbReference type="PANTHER" id="PTHR43179:SF7">
    <property type="entry name" value="RHAMNOSYLTRANSFERASE WBBL"/>
    <property type="match status" value="1"/>
</dbReference>
<keyword evidence="2" id="KW-0808">Transferase</keyword>
<name>A0A917M7V9_9SPHI</name>
<dbReference type="EMBL" id="BMER01000001">
    <property type="protein sequence ID" value="GGG84819.1"/>
    <property type="molecule type" value="Genomic_DNA"/>
</dbReference>
<comment type="caution">
    <text evidence="2">The sequence shown here is derived from an EMBL/GenBank/DDBJ whole genome shotgun (WGS) entry which is preliminary data.</text>
</comment>
<feature type="domain" description="Glycosyltransferase 2-like" evidence="1">
    <location>
        <begin position="7"/>
        <end position="113"/>
    </location>
</feature>
<dbReference type="Gene3D" id="3.90.550.10">
    <property type="entry name" value="Spore Coat Polysaccharide Biosynthesis Protein SpsA, Chain A"/>
    <property type="match status" value="1"/>
</dbReference>
<dbReference type="Pfam" id="PF00535">
    <property type="entry name" value="Glycos_transf_2"/>
    <property type="match status" value="1"/>
</dbReference>
<gene>
    <name evidence="2" type="ORF">GCM10007415_17620</name>
</gene>
<dbReference type="Proteomes" id="UP000660862">
    <property type="component" value="Unassembled WGS sequence"/>
</dbReference>
<keyword evidence="3" id="KW-1185">Reference proteome</keyword>
<protein>
    <submittedName>
        <fullName evidence="2">Glycosyl transferase</fullName>
    </submittedName>
</protein>